<sequence>MEEKPRGETKVWGQYGRQAPLSMSKTDLAFPISKAEINFFDERKTGVD</sequence>
<reference evidence="1" key="1">
    <citation type="submission" date="2014-09" db="EMBL/GenBank/DDBJ databases">
        <authorList>
            <person name="Magalhaes I.L.F."/>
            <person name="Oliveira U."/>
            <person name="Santos F.R."/>
            <person name="Vidigal T.H.D.A."/>
            <person name="Brescovit A.D."/>
            <person name="Santos A.J."/>
        </authorList>
    </citation>
    <scope>NUCLEOTIDE SEQUENCE</scope>
    <source>
        <tissue evidence="1">Shoot tissue taken approximately 20 cm above the soil surface</tissue>
    </source>
</reference>
<name>A0A0A9BEN2_ARUDO</name>
<reference evidence="1" key="2">
    <citation type="journal article" date="2015" name="Data Brief">
        <title>Shoot transcriptome of the giant reed, Arundo donax.</title>
        <authorList>
            <person name="Barrero R.A."/>
            <person name="Guerrero F.D."/>
            <person name="Moolhuijzen P."/>
            <person name="Goolsby J.A."/>
            <person name="Tidwell J."/>
            <person name="Bellgard S.E."/>
            <person name="Bellgard M.I."/>
        </authorList>
    </citation>
    <scope>NUCLEOTIDE SEQUENCE</scope>
    <source>
        <tissue evidence="1">Shoot tissue taken approximately 20 cm above the soil surface</tissue>
    </source>
</reference>
<dbReference type="AlphaFoldDB" id="A0A0A9BEN2"/>
<protein>
    <submittedName>
        <fullName evidence="1">Uncharacterized protein</fullName>
    </submittedName>
</protein>
<organism evidence="1">
    <name type="scientific">Arundo donax</name>
    <name type="common">Giant reed</name>
    <name type="synonym">Donax arundinaceus</name>
    <dbReference type="NCBI Taxonomy" id="35708"/>
    <lineage>
        <taxon>Eukaryota</taxon>
        <taxon>Viridiplantae</taxon>
        <taxon>Streptophyta</taxon>
        <taxon>Embryophyta</taxon>
        <taxon>Tracheophyta</taxon>
        <taxon>Spermatophyta</taxon>
        <taxon>Magnoliopsida</taxon>
        <taxon>Liliopsida</taxon>
        <taxon>Poales</taxon>
        <taxon>Poaceae</taxon>
        <taxon>PACMAD clade</taxon>
        <taxon>Arundinoideae</taxon>
        <taxon>Arundineae</taxon>
        <taxon>Arundo</taxon>
    </lineage>
</organism>
<evidence type="ECO:0000313" key="1">
    <source>
        <dbReference type="EMBL" id="JAD61806.1"/>
    </source>
</evidence>
<accession>A0A0A9BEN2</accession>
<proteinExistence type="predicted"/>
<dbReference type="EMBL" id="GBRH01236089">
    <property type="protein sequence ID" value="JAD61806.1"/>
    <property type="molecule type" value="Transcribed_RNA"/>
</dbReference>